<dbReference type="GO" id="GO:0006515">
    <property type="term" value="P:protein quality control for misfolded or incompletely synthesized proteins"/>
    <property type="evidence" value="ECO:0007669"/>
    <property type="project" value="TreeGrafter"/>
</dbReference>
<dbReference type="GO" id="GO:0005524">
    <property type="term" value="F:ATP binding"/>
    <property type="evidence" value="ECO:0007669"/>
    <property type="project" value="UniProtKB-KW"/>
</dbReference>
<dbReference type="InterPro" id="IPR003593">
    <property type="entry name" value="AAA+_ATPase"/>
</dbReference>
<reference evidence="16" key="1">
    <citation type="journal article" date="2020" name="Stud. Mycol.">
        <title>101 Dothideomycetes genomes: a test case for predicting lifestyles and emergence of pathogens.</title>
        <authorList>
            <person name="Haridas S."/>
            <person name="Albert R."/>
            <person name="Binder M."/>
            <person name="Bloem J."/>
            <person name="Labutti K."/>
            <person name="Salamov A."/>
            <person name="Andreopoulos B."/>
            <person name="Baker S."/>
            <person name="Barry K."/>
            <person name="Bills G."/>
            <person name="Bluhm B."/>
            <person name="Cannon C."/>
            <person name="Castanera R."/>
            <person name="Culley D."/>
            <person name="Daum C."/>
            <person name="Ezra D."/>
            <person name="Gonzalez J."/>
            <person name="Henrissat B."/>
            <person name="Kuo A."/>
            <person name="Liang C."/>
            <person name="Lipzen A."/>
            <person name="Lutzoni F."/>
            <person name="Magnuson J."/>
            <person name="Mondo S."/>
            <person name="Nolan M."/>
            <person name="Ohm R."/>
            <person name="Pangilinan J."/>
            <person name="Park H.-J."/>
            <person name="Ramirez L."/>
            <person name="Alfaro M."/>
            <person name="Sun H."/>
            <person name="Tritt A."/>
            <person name="Yoshinaga Y."/>
            <person name="Zwiers L.-H."/>
            <person name="Turgeon B."/>
            <person name="Goodwin S."/>
            <person name="Spatafora J."/>
            <person name="Crous P."/>
            <person name="Grigoriev I."/>
        </authorList>
    </citation>
    <scope>NUCLEOTIDE SEQUENCE</scope>
    <source>
        <strain evidence="16">CBS 627.86</strain>
    </source>
</reference>
<dbReference type="Proteomes" id="UP000799770">
    <property type="component" value="Unassembled WGS sequence"/>
</dbReference>
<comment type="subcellular location">
    <subcellularLocation>
        <location evidence="2">Membrane</location>
    </subcellularLocation>
</comment>
<dbReference type="Pfam" id="PF21232">
    <property type="entry name" value="Yme1-like_N"/>
    <property type="match status" value="1"/>
</dbReference>
<dbReference type="GO" id="GO:0051301">
    <property type="term" value="P:cell division"/>
    <property type="evidence" value="ECO:0007669"/>
    <property type="project" value="UniProtKB-KW"/>
</dbReference>
<dbReference type="InterPro" id="IPR037219">
    <property type="entry name" value="Peptidase_M41-like"/>
</dbReference>
<comment type="similarity">
    <text evidence="4">In the N-terminal section; belongs to the AAA ATPase family.</text>
</comment>
<evidence type="ECO:0000256" key="3">
    <source>
        <dbReference type="ARBA" id="ARBA00010044"/>
    </source>
</evidence>
<evidence type="ECO:0000256" key="12">
    <source>
        <dbReference type="ARBA" id="ARBA00023136"/>
    </source>
</evidence>
<dbReference type="GO" id="GO:0004222">
    <property type="term" value="F:metalloendopeptidase activity"/>
    <property type="evidence" value="ECO:0007669"/>
    <property type="project" value="InterPro"/>
</dbReference>
<keyword evidence="16" id="KW-0132">Cell division</keyword>
<keyword evidence="12 14" id="KW-0472">Membrane</keyword>
<evidence type="ECO:0000313" key="17">
    <source>
        <dbReference type="Proteomes" id="UP000799770"/>
    </source>
</evidence>
<evidence type="ECO:0000256" key="7">
    <source>
        <dbReference type="ARBA" id="ARBA00022741"/>
    </source>
</evidence>
<evidence type="ECO:0000256" key="6">
    <source>
        <dbReference type="ARBA" id="ARBA00022723"/>
    </source>
</evidence>
<keyword evidence="9" id="KW-0862">Zinc</keyword>
<dbReference type="InterPro" id="IPR027417">
    <property type="entry name" value="P-loop_NTPase"/>
</dbReference>
<evidence type="ECO:0000256" key="5">
    <source>
        <dbReference type="ARBA" id="ARBA00022670"/>
    </source>
</evidence>
<dbReference type="InterPro" id="IPR041569">
    <property type="entry name" value="AAA_lid_3"/>
</dbReference>
<dbReference type="InterPro" id="IPR048438">
    <property type="entry name" value="Yme1-like_N"/>
</dbReference>
<accession>A0A6A5ZCR4</accession>
<dbReference type="Pfam" id="PF00004">
    <property type="entry name" value="AAA"/>
    <property type="match status" value="1"/>
</dbReference>
<dbReference type="EMBL" id="ML977321">
    <property type="protein sequence ID" value="KAF2116231.1"/>
    <property type="molecule type" value="Genomic_DNA"/>
</dbReference>
<evidence type="ECO:0000256" key="14">
    <source>
        <dbReference type="SAM" id="Phobius"/>
    </source>
</evidence>
<evidence type="ECO:0000256" key="2">
    <source>
        <dbReference type="ARBA" id="ARBA00004370"/>
    </source>
</evidence>
<dbReference type="OrthoDB" id="1413014at2759"/>
<dbReference type="InterPro" id="IPR005936">
    <property type="entry name" value="FtsH"/>
</dbReference>
<gene>
    <name evidence="16" type="ORF">BDV96DRAFT_544898</name>
</gene>
<dbReference type="GO" id="GO:0007005">
    <property type="term" value="P:mitochondrion organization"/>
    <property type="evidence" value="ECO:0007669"/>
    <property type="project" value="TreeGrafter"/>
</dbReference>
<feature type="domain" description="AAA+ ATPase" evidence="15">
    <location>
        <begin position="374"/>
        <end position="510"/>
    </location>
</feature>
<dbReference type="SMART" id="SM00382">
    <property type="entry name" value="AAA"/>
    <property type="match status" value="1"/>
</dbReference>
<evidence type="ECO:0000256" key="13">
    <source>
        <dbReference type="SAM" id="MobiDB-lite"/>
    </source>
</evidence>
<comment type="similarity">
    <text evidence="3">In the C-terminal section; belongs to the peptidase M41 family.</text>
</comment>
<sequence length="816" mass="88091">MAFQAPVAVQNIVSATSELWPTMSAVLKSPWQGLGRQTASTSSSSQRRVAEPSSTSAAQTRSSFVLPESFQSIPMSALRSTPSSEALRSIPSVAGTLAGVPRNALRMCNPMARSMPIKSLMARQYSTMPRNSPFSNLRPSPRTGQVGLSLAQRRSIFGGPSHATLARLEQAANNNPSSATAQSAFYQALLRANMSNIVVDRYRSGQFATNSSVEVAYRKALEKLGQTDDTTGNGIQSINGQRLTDQQLQALGQAVGAHVGGGNVAKATKGSGGKTDPLYVVIEESMWSTIFKWVRWLLGFGLCAYVALILITLFVETSGVLKKVGGGTNAEVRPEHQNARFSDVQGCDEAKEELVDVVDFLKNPEKYNKLGGRLPKGVLLVGPPGTGKTLLARAVAGEAGVPFFYMSGSEFDEVYVGVGAKRVRELFTAARSKAPAIVFIDELDAVGGKRNSREANYHRQTLNELLNHLDGFDQSTGVIFIGATNHPEILDKALLRPGRFDRHVQVDLPDVRGRMAILKHHTKKIRLSPDVDLTKIARGTPGFSGAELENLANTAAIRASKHQSKFVAIDDLEWARDKIMMGAERKSMHVPLSDKLQTAYHEGGHTLVGLYTKGFNEIHKATILPRGQAAGITYFLPQEEHHRSRAQYLISLQVSMGGRVAEEIVYGAENVGDGASGDIQQATSSAYAMVTSFGFSDLLGNVDFRSNYEQVSPATKQLIDNEVRRLVDDAAGEARKILHKHRKELDLLAEALVQYETLDKEEIVKVIKGEKLPDRLMSMPDTPIKLPGVPARIIPGPGAGGGSNDPPAPPGTGVPA</sequence>
<feature type="compositionally biased region" description="Polar residues" evidence="13">
    <location>
        <begin position="52"/>
        <end position="62"/>
    </location>
</feature>
<keyword evidence="11" id="KW-0482">Metalloprotease</keyword>
<dbReference type="SUPFAM" id="SSF52540">
    <property type="entry name" value="P-loop containing nucleoside triphosphate hydrolases"/>
    <property type="match status" value="1"/>
</dbReference>
<feature type="transmembrane region" description="Helical" evidence="14">
    <location>
        <begin position="296"/>
        <end position="315"/>
    </location>
</feature>
<evidence type="ECO:0000256" key="10">
    <source>
        <dbReference type="ARBA" id="ARBA00022840"/>
    </source>
</evidence>
<keyword evidence="6" id="KW-0479">Metal-binding</keyword>
<keyword evidence="14" id="KW-1133">Transmembrane helix</keyword>
<evidence type="ECO:0000256" key="11">
    <source>
        <dbReference type="ARBA" id="ARBA00023049"/>
    </source>
</evidence>
<dbReference type="Pfam" id="PF01434">
    <property type="entry name" value="Peptidase_M41"/>
    <property type="match status" value="1"/>
</dbReference>
<keyword evidence="8" id="KW-0378">Hydrolase</keyword>
<evidence type="ECO:0000256" key="9">
    <source>
        <dbReference type="ARBA" id="ARBA00022833"/>
    </source>
</evidence>
<dbReference type="PANTHER" id="PTHR23076:SF97">
    <property type="entry name" value="ATP-DEPENDENT ZINC METALLOPROTEASE YME1L1"/>
    <property type="match status" value="1"/>
</dbReference>
<keyword evidence="17" id="KW-1185">Reference proteome</keyword>
<keyword evidence="5 16" id="KW-0645">Protease</keyword>
<keyword evidence="14" id="KW-0812">Transmembrane</keyword>
<dbReference type="GO" id="GO:0046872">
    <property type="term" value="F:metal ion binding"/>
    <property type="evidence" value="ECO:0007669"/>
    <property type="project" value="UniProtKB-KW"/>
</dbReference>
<organism evidence="16 17">
    <name type="scientific">Lophiotrema nucula</name>
    <dbReference type="NCBI Taxonomy" id="690887"/>
    <lineage>
        <taxon>Eukaryota</taxon>
        <taxon>Fungi</taxon>
        <taxon>Dikarya</taxon>
        <taxon>Ascomycota</taxon>
        <taxon>Pezizomycotina</taxon>
        <taxon>Dothideomycetes</taxon>
        <taxon>Pleosporomycetidae</taxon>
        <taxon>Pleosporales</taxon>
        <taxon>Lophiotremataceae</taxon>
        <taxon>Lophiotrema</taxon>
    </lineage>
</organism>
<dbReference type="Gene3D" id="3.40.50.300">
    <property type="entry name" value="P-loop containing nucleotide triphosphate hydrolases"/>
    <property type="match status" value="1"/>
</dbReference>
<dbReference type="GO" id="GO:0004176">
    <property type="term" value="F:ATP-dependent peptidase activity"/>
    <property type="evidence" value="ECO:0007669"/>
    <property type="project" value="InterPro"/>
</dbReference>
<dbReference type="Pfam" id="PF17862">
    <property type="entry name" value="AAA_lid_3"/>
    <property type="match status" value="1"/>
</dbReference>
<feature type="compositionally biased region" description="Low complexity" evidence="13">
    <location>
        <begin position="36"/>
        <end position="47"/>
    </location>
</feature>
<dbReference type="GO" id="GO:0005743">
    <property type="term" value="C:mitochondrial inner membrane"/>
    <property type="evidence" value="ECO:0007669"/>
    <property type="project" value="TreeGrafter"/>
</dbReference>
<keyword evidence="7" id="KW-0547">Nucleotide-binding</keyword>
<evidence type="ECO:0000256" key="8">
    <source>
        <dbReference type="ARBA" id="ARBA00022801"/>
    </source>
</evidence>
<dbReference type="CDD" id="cd19501">
    <property type="entry name" value="RecA-like_FtsH"/>
    <property type="match status" value="1"/>
</dbReference>
<dbReference type="HAMAP" id="MF_01458">
    <property type="entry name" value="FtsH"/>
    <property type="match status" value="1"/>
</dbReference>
<dbReference type="AlphaFoldDB" id="A0A6A5ZCR4"/>
<evidence type="ECO:0000256" key="1">
    <source>
        <dbReference type="ARBA" id="ARBA00001947"/>
    </source>
</evidence>
<dbReference type="FunFam" id="1.10.8.60:FF:000001">
    <property type="entry name" value="ATP-dependent zinc metalloprotease FtsH"/>
    <property type="match status" value="1"/>
</dbReference>
<evidence type="ECO:0000313" key="16">
    <source>
        <dbReference type="EMBL" id="KAF2116231.1"/>
    </source>
</evidence>
<dbReference type="FunFam" id="3.40.50.300:FF:000175">
    <property type="entry name" value="ATP-dependent zinc metalloprotease FTSH 4"/>
    <property type="match status" value="1"/>
</dbReference>
<comment type="cofactor">
    <cofactor evidence="1">
        <name>Zn(2+)</name>
        <dbReference type="ChEBI" id="CHEBI:29105"/>
    </cofactor>
</comment>
<keyword evidence="10" id="KW-0067">ATP-binding</keyword>
<dbReference type="InterPro" id="IPR000642">
    <property type="entry name" value="Peptidase_M41"/>
</dbReference>
<feature type="region of interest" description="Disordered" evidence="13">
    <location>
        <begin position="31"/>
        <end position="62"/>
    </location>
</feature>
<evidence type="ECO:0000256" key="4">
    <source>
        <dbReference type="ARBA" id="ARBA00010550"/>
    </source>
</evidence>
<dbReference type="SUPFAM" id="SSF140990">
    <property type="entry name" value="FtsH protease domain-like"/>
    <property type="match status" value="1"/>
</dbReference>
<dbReference type="InterPro" id="IPR003959">
    <property type="entry name" value="ATPase_AAA_core"/>
</dbReference>
<evidence type="ECO:0000259" key="15">
    <source>
        <dbReference type="SMART" id="SM00382"/>
    </source>
</evidence>
<name>A0A6A5ZCR4_9PLEO</name>
<dbReference type="PANTHER" id="PTHR23076">
    <property type="entry name" value="METALLOPROTEASE M41 FTSH"/>
    <property type="match status" value="1"/>
</dbReference>
<keyword evidence="16" id="KW-0131">Cell cycle</keyword>
<feature type="region of interest" description="Disordered" evidence="13">
    <location>
        <begin position="793"/>
        <end position="816"/>
    </location>
</feature>
<dbReference type="Gene3D" id="1.20.58.760">
    <property type="entry name" value="Peptidase M41"/>
    <property type="match status" value="1"/>
</dbReference>
<proteinExistence type="inferred from homology"/>
<protein>
    <submittedName>
        <fullName evidence="16">Cell division protease ftsH</fullName>
    </submittedName>
</protein>
<feature type="compositionally biased region" description="Pro residues" evidence="13">
    <location>
        <begin position="806"/>
        <end position="816"/>
    </location>
</feature>
<dbReference type="Gene3D" id="1.10.8.60">
    <property type="match status" value="1"/>
</dbReference>
<dbReference type="FunFam" id="1.20.58.760:FF:000001">
    <property type="entry name" value="ATP-dependent zinc metalloprotease FtsH"/>
    <property type="match status" value="1"/>
</dbReference>
<dbReference type="GO" id="GO:0016887">
    <property type="term" value="F:ATP hydrolysis activity"/>
    <property type="evidence" value="ECO:0007669"/>
    <property type="project" value="InterPro"/>
</dbReference>